<dbReference type="Pfam" id="PF13088">
    <property type="entry name" value="BNR_2"/>
    <property type="match status" value="1"/>
</dbReference>
<name>A0A3Q3SJ94_9TELE</name>
<feature type="domain" description="Sialidase" evidence="10">
    <location>
        <begin position="43"/>
        <end position="367"/>
    </location>
</feature>
<evidence type="ECO:0000256" key="7">
    <source>
        <dbReference type="ARBA" id="ARBA00023098"/>
    </source>
</evidence>
<dbReference type="PANTHER" id="PTHR10628">
    <property type="entry name" value="SIALIDASE"/>
    <property type="match status" value="1"/>
</dbReference>
<evidence type="ECO:0000256" key="5">
    <source>
        <dbReference type="ARBA" id="ARBA00022801"/>
    </source>
</evidence>
<dbReference type="SUPFAM" id="SSF50939">
    <property type="entry name" value="Sialidases"/>
    <property type="match status" value="1"/>
</dbReference>
<dbReference type="InterPro" id="IPR011040">
    <property type="entry name" value="Sialidase"/>
</dbReference>
<comment type="catalytic activity">
    <reaction evidence="1">
        <text>Hydrolysis of alpha-(2-&gt;3)-, alpha-(2-&gt;6)-, alpha-(2-&gt;8)- glycosidic linkages of terminal sialic acid residues in oligosaccharides, glycoproteins, glycolipids, colominic acid and synthetic substrates.</text>
        <dbReference type="EC" id="3.2.1.18"/>
    </reaction>
</comment>
<dbReference type="GO" id="GO:0006689">
    <property type="term" value="P:ganglioside catabolic process"/>
    <property type="evidence" value="ECO:0007669"/>
    <property type="project" value="TreeGrafter"/>
</dbReference>
<dbReference type="InterPro" id="IPR036278">
    <property type="entry name" value="Sialidase_sf"/>
</dbReference>
<sequence>MGNRPSKSGGGEEPLKTTLFEKEPSGITYRIPALIYLRDSHTFLAFAEKRSSPKDEDAKILVMRRGTCKEDGSVEWSSSQELSTACLPNHRTMNPCPVYEKNSRTLFLFFICIWENTTERMQIIRGKNRAHLCYVSSSDDGQTWSQAKDLTESVIGETVHKWATFAVGPGHGVQLENGRLIIPAYAYYVPYRCCSFPIPFTVYPRALSVYSEDFGQTWHIGKMLRKKSCECEMAEIIDHEGRSHLYCNARNTGGHRCEALSENDGVDFACIASQLPETEKGCQGSIIGFPAPKSDPNDDAESKACDTSLLSPDTQTWLLFVHPTNKSRRRDMGVYLNRSPLHSSGWDKPRIIHSGPSGYSDLAYNEDKDQFSCLMECGKDNELEQIAFVSFTLNDVMQTGCKKEKNMH</sequence>
<dbReference type="InterPro" id="IPR026856">
    <property type="entry name" value="Sialidase_fam"/>
</dbReference>
<keyword evidence="5" id="KW-0378">Hydrolase</keyword>
<dbReference type="GeneTree" id="ENSGT00950000182944"/>
<dbReference type="Ensembl" id="ENSMAMT00000026265.2">
    <property type="protein sequence ID" value="ENSMAMP00000025610.1"/>
    <property type="gene ID" value="ENSMAMG00000017200.2"/>
</dbReference>
<proteinExistence type="inferred from homology"/>
<dbReference type="PANTHER" id="PTHR10628:SF23">
    <property type="entry name" value="SIALIDASE-3"/>
    <property type="match status" value="1"/>
</dbReference>
<evidence type="ECO:0000256" key="6">
    <source>
        <dbReference type="ARBA" id="ARBA00022963"/>
    </source>
</evidence>
<organism evidence="11 12">
    <name type="scientific">Mastacembelus armatus</name>
    <name type="common">zig-zag eel</name>
    <dbReference type="NCBI Taxonomy" id="205130"/>
    <lineage>
        <taxon>Eukaryota</taxon>
        <taxon>Metazoa</taxon>
        <taxon>Chordata</taxon>
        <taxon>Craniata</taxon>
        <taxon>Vertebrata</taxon>
        <taxon>Euteleostomi</taxon>
        <taxon>Actinopterygii</taxon>
        <taxon>Neopterygii</taxon>
        <taxon>Teleostei</taxon>
        <taxon>Neoteleostei</taxon>
        <taxon>Acanthomorphata</taxon>
        <taxon>Anabantaria</taxon>
        <taxon>Synbranchiformes</taxon>
        <taxon>Mastacembelidae</taxon>
        <taxon>Mastacembelus</taxon>
    </lineage>
</organism>
<keyword evidence="7" id="KW-0443">Lipid metabolism</keyword>
<evidence type="ECO:0000256" key="9">
    <source>
        <dbReference type="ARBA" id="ARBA00023295"/>
    </source>
</evidence>
<keyword evidence="8" id="KW-0119">Carbohydrate metabolism</keyword>
<keyword evidence="12" id="KW-1185">Reference proteome</keyword>
<evidence type="ECO:0000259" key="10">
    <source>
        <dbReference type="Pfam" id="PF13088"/>
    </source>
</evidence>
<reference evidence="11" key="2">
    <citation type="submission" date="2025-09" db="UniProtKB">
        <authorList>
            <consortium name="Ensembl"/>
        </authorList>
    </citation>
    <scope>IDENTIFICATION</scope>
</reference>
<dbReference type="GO" id="GO:0004308">
    <property type="term" value="F:exo-alpha-sialidase activity"/>
    <property type="evidence" value="ECO:0007669"/>
    <property type="project" value="UniProtKB-EC"/>
</dbReference>
<dbReference type="Gene3D" id="2.120.10.10">
    <property type="match status" value="1"/>
</dbReference>
<evidence type="ECO:0000256" key="8">
    <source>
        <dbReference type="ARBA" id="ARBA00023277"/>
    </source>
</evidence>
<evidence type="ECO:0000256" key="4">
    <source>
        <dbReference type="ARBA" id="ARBA00022737"/>
    </source>
</evidence>
<reference evidence="11" key="1">
    <citation type="submission" date="2025-08" db="UniProtKB">
        <authorList>
            <consortium name="Ensembl"/>
        </authorList>
    </citation>
    <scope>IDENTIFICATION</scope>
</reference>
<dbReference type="GO" id="GO:0016020">
    <property type="term" value="C:membrane"/>
    <property type="evidence" value="ECO:0007669"/>
    <property type="project" value="TreeGrafter"/>
</dbReference>
<evidence type="ECO:0000313" key="11">
    <source>
        <dbReference type="Ensembl" id="ENSMAMP00000025610.1"/>
    </source>
</evidence>
<dbReference type="FunFam" id="2.120.10.10:FF:000002">
    <property type="entry name" value="Neuraminidase 3"/>
    <property type="match status" value="1"/>
</dbReference>
<dbReference type="GO" id="GO:0005737">
    <property type="term" value="C:cytoplasm"/>
    <property type="evidence" value="ECO:0007669"/>
    <property type="project" value="TreeGrafter"/>
</dbReference>
<dbReference type="Proteomes" id="UP000261640">
    <property type="component" value="Unplaced"/>
</dbReference>
<dbReference type="OrthoDB" id="2739686at2759"/>
<dbReference type="GeneID" id="113143171"/>
<evidence type="ECO:0000256" key="2">
    <source>
        <dbReference type="ARBA" id="ARBA00009348"/>
    </source>
</evidence>
<dbReference type="CDD" id="cd15482">
    <property type="entry name" value="Sialidase_non-viral"/>
    <property type="match status" value="1"/>
</dbReference>
<dbReference type="GO" id="GO:0009313">
    <property type="term" value="P:oligosaccharide catabolic process"/>
    <property type="evidence" value="ECO:0007669"/>
    <property type="project" value="TreeGrafter"/>
</dbReference>
<evidence type="ECO:0000256" key="3">
    <source>
        <dbReference type="ARBA" id="ARBA00012733"/>
    </source>
</evidence>
<protein>
    <recommendedName>
        <fullName evidence="3">exo-alpha-sialidase</fullName>
        <ecNumber evidence="3">3.2.1.18</ecNumber>
    </recommendedName>
</protein>
<accession>A0A3Q3SJ94</accession>
<evidence type="ECO:0000313" key="12">
    <source>
        <dbReference type="Proteomes" id="UP000261640"/>
    </source>
</evidence>
<keyword evidence="4" id="KW-0677">Repeat</keyword>
<keyword evidence="6" id="KW-0442">Lipid degradation</keyword>
<evidence type="ECO:0000256" key="1">
    <source>
        <dbReference type="ARBA" id="ARBA00000427"/>
    </source>
</evidence>
<dbReference type="EC" id="3.2.1.18" evidence="3"/>
<keyword evidence="9" id="KW-0326">Glycosidase</keyword>
<dbReference type="RefSeq" id="XP_026184436.1">
    <property type="nucleotide sequence ID" value="XM_026328651.1"/>
</dbReference>
<comment type="similarity">
    <text evidence="2">Belongs to the glycosyl hydrolase 33 family.</text>
</comment>
<dbReference type="AlphaFoldDB" id="A0A3Q3SJ94"/>